<feature type="region of interest" description="Disordered" evidence="1">
    <location>
        <begin position="1"/>
        <end position="33"/>
    </location>
</feature>
<feature type="domain" description="Acyl-CoA thioesterase-like C-terminal" evidence="3">
    <location>
        <begin position="157"/>
        <end position="287"/>
    </location>
</feature>
<evidence type="ECO:0000259" key="3">
    <source>
        <dbReference type="Pfam" id="PF20789"/>
    </source>
</evidence>
<reference evidence="5" key="1">
    <citation type="journal article" date="2019" name="Int. J. Syst. Evol. Microbiol.">
        <title>The Global Catalogue of Microorganisms (GCM) 10K type strain sequencing project: providing services to taxonomists for standard genome sequencing and annotation.</title>
        <authorList>
            <consortium name="The Broad Institute Genomics Platform"/>
            <consortium name="The Broad Institute Genome Sequencing Center for Infectious Disease"/>
            <person name="Wu L."/>
            <person name="Ma J."/>
        </authorList>
    </citation>
    <scope>NUCLEOTIDE SEQUENCE [LARGE SCALE GENOMIC DNA]</scope>
    <source>
        <strain evidence="5">CGMCC 1.13681</strain>
    </source>
</reference>
<dbReference type="InterPro" id="IPR049450">
    <property type="entry name" value="ACOT8-like_C"/>
</dbReference>
<organism evidence="4 5">
    <name type="scientific">Streptomyces polyrhachis</name>
    <dbReference type="NCBI Taxonomy" id="1282885"/>
    <lineage>
        <taxon>Bacteria</taxon>
        <taxon>Bacillati</taxon>
        <taxon>Actinomycetota</taxon>
        <taxon>Actinomycetes</taxon>
        <taxon>Kitasatosporales</taxon>
        <taxon>Streptomycetaceae</taxon>
        <taxon>Streptomyces</taxon>
    </lineage>
</organism>
<name>A0ABW2GKF6_9ACTN</name>
<dbReference type="Proteomes" id="UP001596413">
    <property type="component" value="Unassembled WGS sequence"/>
</dbReference>
<evidence type="ECO:0000313" key="4">
    <source>
        <dbReference type="EMBL" id="MFC7221245.1"/>
    </source>
</evidence>
<sequence>MTQSPMTQPPTPAPDFDRETAVTRRPGGRSIYDTDLPGAWKVGMGINGGLLLSVAARALSAELGEGPTPHPHPFSISAYYLSTSTAGPATVEVDTLRRGRTVSTASASLCQPGEDGTPVERLRALATFGDLAAQDGDIRTSAKPPHLPAPEECFGTEAAPAEFKAQSPLLDRVDLRLDPACVGWAVGAPSNKGEIRGWFRLPEGRDPDPLLLLLAVDILPPVSFDLGVPGWAPTLELTAHVRAKPAPGWLRVVHSTRNFAGGYLEEDAEVWDSTDRLVAQSRQLARVRLPKK</sequence>
<dbReference type="SUPFAM" id="SSF54637">
    <property type="entry name" value="Thioesterase/thiol ester dehydrase-isomerase"/>
    <property type="match status" value="2"/>
</dbReference>
<dbReference type="EMBL" id="JBHSZO010000056">
    <property type="protein sequence ID" value="MFC7221245.1"/>
    <property type="molecule type" value="Genomic_DNA"/>
</dbReference>
<dbReference type="InterPro" id="IPR052389">
    <property type="entry name" value="Sec_Metab_Biosynth-Assoc"/>
</dbReference>
<accession>A0ABW2GKF6</accession>
<proteinExistence type="predicted"/>
<protein>
    <submittedName>
        <fullName evidence="4">Thioesterase family protein</fullName>
    </submittedName>
</protein>
<dbReference type="RefSeq" id="WP_386418465.1">
    <property type="nucleotide sequence ID" value="NZ_JBHSZO010000056.1"/>
</dbReference>
<dbReference type="Pfam" id="PF13622">
    <property type="entry name" value="4HBT_3"/>
    <property type="match status" value="1"/>
</dbReference>
<keyword evidence="5" id="KW-1185">Reference proteome</keyword>
<evidence type="ECO:0000313" key="5">
    <source>
        <dbReference type="Proteomes" id="UP001596413"/>
    </source>
</evidence>
<dbReference type="InterPro" id="IPR029069">
    <property type="entry name" value="HotDog_dom_sf"/>
</dbReference>
<evidence type="ECO:0000256" key="1">
    <source>
        <dbReference type="SAM" id="MobiDB-lite"/>
    </source>
</evidence>
<feature type="domain" description="Acyl-CoA thioesterase-like N-terminal HotDog" evidence="2">
    <location>
        <begin position="36"/>
        <end position="129"/>
    </location>
</feature>
<dbReference type="PANTHER" id="PTHR38110">
    <property type="entry name" value="CHROMOSOME 23, WHOLE GENOME SHOTGUN SEQUENCE"/>
    <property type="match status" value="1"/>
</dbReference>
<gene>
    <name evidence="4" type="ORF">ACFQLX_24230</name>
</gene>
<dbReference type="InterPro" id="IPR042171">
    <property type="entry name" value="Acyl-CoA_hotdog"/>
</dbReference>
<dbReference type="Gene3D" id="2.40.160.210">
    <property type="entry name" value="Acyl-CoA thioesterase, double hotdog domain"/>
    <property type="match status" value="1"/>
</dbReference>
<dbReference type="InterPro" id="IPR049449">
    <property type="entry name" value="TesB_ACOT8-like_N"/>
</dbReference>
<dbReference type="PANTHER" id="PTHR38110:SF1">
    <property type="entry name" value="THIOESTERASE DOMAIN-CONTAINING PROTEIN"/>
    <property type="match status" value="1"/>
</dbReference>
<dbReference type="Pfam" id="PF20789">
    <property type="entry name" value="4HBT_3C"/>
    <property type="match status" value="1"/>
</dbReference>
<evidence type="ECO:0000259" key="2">
    <source>
        <dbReference type="Pfam" id="PF13622"/>
    </source>
</evidence>
<comment type="caution">
    <text evidence="4">The sequence shown here is derived from an EMBL/GenBank/DDBJ whole genome shotgun (WGS) entry which is preliminary data.</text>
</comment>